<proteinExistence type="predicted"/>
<name>E4UAV4_OCEP5</name>
<dbReference type="RefSeq" id="WP_013449719.1">
    <property type="nucleotide sequence ID" value="NC_014753.1"/>
</dbReference>
<protein>
    <submittedName>
        <fullName evidence="1">Uncharacterized protein</fullName>
    </submittedName>
</protein>
<evidence type="ECO:0000313" key="2">
    <source>
        <dbReference type="Proteomes" id="UP000008722"/>
    </source>
</evidence>
<reference evidence="2" key="1">
    <citation type="submission" date="2010-11" db="EMBL/GenBank/DDBJ databases">
        <title>The complete sequence of plasmid of Oceanithermus profundus DSM 14977.</title>
        <authorList>
            <consortium name="US DOE Joint Genome Institute (JGI-PGF)"/>
            <person name="Lucas S."/>
            <person name="Copeland A."/>
            <person name="Lapidus A."/>
            <person name="Bruce D."/>
            <person name="Goodwin L."/>
            <person name="Pitluck S."/>
            <person name="Kyrpides N."/>
            <person name="Mavromatis K."/>
            <person name="Pagani I."/>
            <person name="Ivanova N."/>
            <person name="Zhang X."/>
            <person name="Brettin T."/>
            <person name="Detter J.C."/>
            <person name="Tapia R."/>
            <person name="Han C."/>
            <person name="Land M."/>
            <person name="Hauser L."/>
            <person name="Markowitz V."/>
            <person name="Cheng J.-F."/>
            <person name="Hugenholtz P."/>
            <person name="Woyke T."/>
            <person name="Wu D."/>
            <person name="Tindall B."/>
            <person name="Faehnrich R."/>
            <person name="Brambilla E."/>
            <person name="Klenk H.-P."/>
            <person name="Eisen J.A."/>
        </authorList>
    </citation>
    <scope>NUCLEOTIDE SEQUENCE [LARGE SCALE GENOMIC DNA]</scope>
    <source>
        <strain evidence="2">DSM 14977 / NBRC 100410 / VKM B-2274 / 506</strain>
        <plasmid evidence="2">Plasmid pOCEPR01</plasmid>
    </source>
</reference>
<geneLocation type="plasmid" evidence="1 2">
    <name>pOCEPR01</name>
</geneLocation>
<keyword evidence="2" id="KW-1185">Reference proteome</keyword>
<dbReference type="HOGENOM" id="CLU_2220474_0_0_0"/>
<dbReference type="KEGG" id="opr:Ocepr_2291"/>
<sequence length="106" mass="12323">MELVGLLDEVRELARAAEETWRGVREAMATIHRYREPGKWEHYATQDALLGDAVQELGELERELERCIVLGQCEEAEPRRRYEEVRRRLEEKVFGVTRGVARNQGG</sequence>
<reference evidence="1 2" key="2">
    <citation type="journal article" date="2011" name="Stand. Genomic Sci.">
        <title>Complete genome sequence of Oceanithermus profundus type strain (506).</title>
        <authorList>
            <person name="Pati A."/>
            <person name="Zhang X."/>
            <person name="Lapidus A."/>
            <person name="Nolan M."/>
            <person name="Lucas S."/>
            <person name="Del Rio T.G."/>
            <person name="Tice H."/>
            <person name="Cheng J.F."/>
            <person name="Tapia R."/>
            <person name="Han C."/>
            <person name="Goodwin L."/>
            <person name="Pitluck S."/>
            <person name="Liolios K."/>
            <person name="Pagani I."/>
            <person name="Ivanova N."/>
            <person name="Mavromatis K."/>
            <person name="Chen A."/>
            <person name="Palaniappan K."/>
            <person name="Hauser L."/>
            <person name="Jeffries C.D."/>
            <person name="Brambilla E.M."/>
            <person name="Rohl A."/>
            <person name="Mwirichia R."/>
            <person name="Rohde M."/>
            <person name="Tindall B.J."/>
            <person name="Sikorski J."/>
            <person name="Wirth R."/>
            <person name="Goker M."/>
            <person name="Woyke T."/>
            <person name="Detter J.C."/>
            <person name="Bristow J."/>
            <person name="Eisen J.A."/>
            <person name="Markowitz V."/>
            <person name="Hugenholtz P."/>
            <person name="Kyrpides N.C."/>
            <person name="Klenk H.P."/>
            <person name="Land M."/>
        </authorList>
    </citation>
    <scope>NUCLEOTIDE SEQUENCE [LARGE SCALE GENOMIC DNA]</scope>
    <source>
        <strain evidence="2">DSM 14977 / NBRC 100410 / VKM B-2274 / 506</strain>
        <plasmid evidence="2">Plasmid pOCEPR01</plasmid>
    </source>
</reference>
<dbReference type="EMBL" id="CP002362">
    <property type="protein sequence ID" value="ADR37739.1"/>
    <property type="molecule type" value="Genomic_DNA"/>
</dbReference>
<organism evidence="1 2">
    <name type="scientific">Oceanithermus profundus (strain DSM 14977 / NBRC 100410 / VKM B-2274 / 506)</name>
    <dbReference type="NCBI Taxonomy" id="670487"/>
    <lineage>
        <taxon>Bacteria</taxon>
        <taxon>Thermotogati</taxon>
        <taxon>Deinococcota</taxon>
        <taxon>Deinococci</taxon>
        <taxon>Thermales</taxon>
        <taxon>Thermaceae</taxon>
        <taxon>Oceanithermus</taxon>
    </lineage>
</organism>
<dbReference type="Proteomes" id="UP000008722">
    <property type="component" value="Plasmid pOCEPR01"/>
</dbReference>
<accession>E4UAV4</accession>
<evidence type="ECO:0000313" key="1">
    <source>
        <dbReference type="EMBL" id="ADR37739.1"/>
    </source>
</evidence>
<gene>
    <name evidence="1" type="ordered locus">Ocepr_2291</name>
</gene>
<dbReference type="AlphaFoldDB" id="E4UAV4"/>
<keyword evidence="1" id="KW-0614">Plasmid</keyword>